<reference evidence="1" key="1">
    <citation type="journal article" date="2014" name="Nat. Commun.">
        <title>The tobacco genome sequence and its comparison with those of tomato and potato.</title>
        <authorList>
            <person name="Sierro N."/>
            <person name="Battey J.N."/>
            <person name="Ouadi S."/>
            <person name="Bakaher N."/>
            <person name="Bovet L."/>
            <person name="Willig A."/>
            <person name="Goepfert S."/>
            <person name="Peitsch M.C."/>
            <person name="Ivanov N.V."/>
        </authorList>
    </citation>
    <scope>NUCLEOTIDE SEQUENCE [LARGE SCALE GENOMIC DNA]</scope>
</reference>
<gene>
    <name evidence="2" type="primary">LOC142180977</name>
</gene>
<keyword evidence="1" id="KW-1185">Reference proteome</keyword>
<proteinExistence type="predicted"/>
<accession>A0AC58UI69</accession>
<dbReference type="RefSeq" id="XP_075109186.1">
    <property type="nucleotide sequence ID" value="XM_075253085.1"/>
</dbReference>
<evidence type="ECO:0000313" key="2">
    <source>
        <dbReference type="RefSeq" id="XP_075109186.1"/>
    </source>
</evidence>
<organism evidence="1 2">
    <name type="scientific">Nicotiana tabacum</name>
    <name type="common">Common tobacco</name>
    <dbReference type="NCBI Taxonomy" id="4097"/>
    <lineage>
        <taxon>Eukaryota</taxon>
        <taxon>Viridiplantae</taxon>
        <taxon>Streptophyta</taxon>
        <taxon>Embryophyta</taxon>
        <taxon>Tracheophyta</taxon>
        <taxon>Spermatophyta</taxon>
        <taxon>Magnoliopsida</taxon>
        <taxon>eudicotyledons</taxon>
        <taxon>Gunneridae</taxon>
        <taxon>Pentapetalae</taxon>
        <taxon>asterids</taxon>
        <taxon>lamiids</taxon>
        <taxon>Solanales</taxon>
        <taxon>Solanaceae</taxon>
        <taxon>Nicotianoideae</taxon>
        <taxon>Nicotianeae</taxon>
        <taxon>Nicotiana</taxon>
    </lineage>
</organism>
<reference evidence="2" key="2">
    <citation type="submission" date="2025-08" db="UniProtKB">
        <authorList>
            <consortium name="RefSeq"/>
        </authorList>
    </citation>
    <scope>IDENTIFICATION</scope>
    <source>
        <tissue evidence="2">Leaf</tissue>
    </source>
</reference>
<protein>
    <submittedName>
        <fullName evidence="2">Uncharacterized protein LOC142180977</fullName>
    </submittedName>
</protein>
<evidence type="ECO:0000313" key="1">
    <source>
        <dbReference type="Proteomes" id="UP000790787"/>
    </source>
</evidence>
<dbReference type="Proteomes" id="UP000790787">
    <property type="component" value="Chromosome 5"/>
</dbReference>
<name>A0AC58UI69_TOBAC</name>
<sequence>MANQVIIGALFQERTSQVRPPYFNGQHFSHWKVRMEIFAKAYDVKVWRVIKKGNYPLPASTPPLVDPDDIDSYSKEQLEVVQVNNKARNLLHNAISGEEYEKISSCDTAKEMWDKHEVTYEETNKVKETHINMLVHDYELFSMKKGEFIEEMFARFSKIFNNLKAFGKPYTSGDQVRKILRSLPITWQTKVVTLESQNLNKLSYDELQGELIAFERTHLKKTNQEEKKKIVAFKTSTEMVENEIDDLEALQEEIAMMSRNMDGLMRRYRNTKKGRYPPRRSRQYNEQDKNDGKCYECEKIGHIQAECPELKRKISRGFNKNKSFGSWSDEDDSGHEEIANLCFMTILENEINKTSGCWTNEDDSDDENENCFMARGETSEVRSYDCERCNELQDILDSTLKESQKMMNELKRHTREVKDWKLKHEEHHRVSRKGKWYLHSACSSHMTGDKNLFKKVTKIDGGSVKFGDDSRGKIVGTGTIPFNNNCDITEVYLVDGLNYNLLSISQLCDSGYEVKFKKTGCAIEDESELIFVMHVKWVNIPEINKDIVSTSKPLQLLHMDLFPTRTASIGGKRYEFVIVDDFSRFTWVIFLSHKDRALRNFEVFCKRVERERGHLISKIQSDHGGEFESKAFEDFCNDQGYTHNFSEPRSPQQNGVVERKNKTLQDMARTMLLEHSLPNHFWAEGVSTACHILNRCLIRPILKKTPYELWKGKHPNISYFHHFGSTCFIHNNGKDNLGKFDPRIDEEESVHVIFDENNPLVEKGTTAGDEDQTQEAQDKGKSQESTNTSRAALKKKANIALISQIEPKKIEEALKDSSWVQAMQEELDQFSKNQVWKLIPKLDNVSVIGTK</sequence>